<dbReference type="EMBL" id="SNRW01032640">
    <property type="protein sequence ID" value="KAA6356642.1"/>
    <property type="molecule type" value="Genomic_DNA"/>
</dbReference>
<sequence>MKSKEERLKLDEEIIEKKDEKQIANHFVRSKAVITRSLCGLLSSSKEGIHLRSQTMDELFDAIMNVPAESVAYHSYRNDFSNWLYAKGEVGLAFLLRSVDAQA</sequence>
<dbReference type="OrthoDB" id="201709at2759"/>
<proteinExistence type="predicted"/>
<protein>
    <submittedName>
        <fullName evidence="1">Uncharacterized protein</fullName>
    </submittedName>
</protein>
<gene>
    <name evidence="1" type="ORF">EZS28_047831</name>
</gene>
<comment type="caution">
    <text evidence="1">The sequence shown here is derived from an EMBL/GenBank/DDBJ whole genome shotgun (WGS) entry which is preliminary data.</text>
</comment>
<name>A0A5J4TFE9_9EUKA</name>
<accession>A0A5J4TFE9</accession>
<evidence type="ECO:0000313" key="2">
    <source>
        <dbReference type="Proteomes" id="UP000324800"/>
    </source>
</evidence>
<feature type="non-terminal residue" evidence="1">
    <location>
        <position position="103"/>
    </location>
</feature>
<dbReference type="Proteomes" id="UP000324800">
    <property type="component" value="Unassembled WGS sequence"/>
</dbReference>
<dbReference type="AlphaFoldDB" id="A0A5J4TFE9"/>
<reference evidence="1 2" key="1">
    <citation type="submission" date="2019-03" db="EMBL/GenBank/DDBJ databases">
        <title>Single cell metagenomics reveals metabolic interactions within the superorganism composed of flagellate Streblomastix strix and complex community of Bacteroidetes bacteria on its surface.</title>
        <authorList>
            <person name="Treitli S.C."/>
            <person name="Kolisko M."/>
            <person name="Husnik F."/>
            <person name="Keeling P."/>
            <person name="Hampl V."/>
        </authorList>
    </citation>
    <scope>NUCLEOTIDE SEQUENCE [LARGE SCALE GENOMIC DNA]</scope>
    <source>
        <strain evidence="1">ST1C</strain>
    </source>
</reference>
<organism evidence="1 2">
    <name type="scientific">Streblomastix strix</name>
    <dbReference type="NCBI Taxonomy" id="222440"/>
    <lineage>
        <taxon>Eukaryota</taxon>
        <taxon>Metamonada</taxon>
        <taxon>Preaxostyla</taxon>
        <taxon>Oxymonadida</taxon>
        <taxon>Streblomastigidae</taxon>
        <taxon>Streblomastix</taxon>
    </lineage>
</organism>
<evidence type="ECO:0000313" key="1">
    <source>
        <dbReference type="EMBL" id="KAA6356642.1"/>
    </source>
</evidence>